<keyword evidence="2" id="KW-1185">Reference proteome</keyword>
<protein>
    <submittedName>
        <fullName evidence="1">Uncharacterized protein</fullName>
    </submittedName>
</protein>
<gene>
    <name evidence="1" type="ordered locus">NFA_50970</name>
</gene>
<sequence length="71" mass="7395">MLLCEPAEPVTNALRKLVMIMVESTEFAVAESIRAMKLNMLQVLLLGGSLGSGAWCSGSPVRCVSAIGTAA</sequence>
<dbReference type="Proteomes" id="UP000006820">
    <property type="component" value="Chromosome"/>
</dbReference>
<dbReference type="HOGENOM" id="CLU_2736009_0_0_11"/>
<reference evidence="1 2" key="1">
    <citation type="journal article" date="2004" name="Proc. Natl. Acad. Sci. U.S.A.">
        <title>The complete genomic sequence of Nocardia farcinica IFM 10152.</title>
        <authorList>
            <person name="Ishikawa J."/>
            <person name="Yamashita A."/>
            <person name="Mikami Y."/>
            <person name="Hoshino Y."/>
            <person name="Kurita H."/>
            <person name="Hotta K."/>
            <person name="Shiba T."/>
            <person name="Hattori M."/>
        </authorList>
    </citation>
    <scope>NUCLEOTIDE SEQUENCE [LARGE SCALE GENOMIC DNA]</scope>
    <source>
        <strain evidence="1 2">IFM 10152</strain>
    </source>
</reference>
<organism evidence="1 2">
    <name type="scientific">Nocardia farcinica (strain IFM 10152)</name>
    <dbReference type="NCBI Taxonomy" id="247156"/>
    <lineage>
        <taxon>Bacteria</taxon>
        <taxon>Bacillati</taxon>
        <taxon>Actinomycetota</taxon>
        <taxon>Actinomycetes</taxon>
        <taxon>Mycobacteriales</taxon>
        <taxon>Nocardiaceae</taxon>
        <taxon>Nocardia</taxon>
    </lineage>
</organism>
<evidence type="ECO:0000313" key="1">
    <source>
        <dbReference type="EMBL" id="BAD59949.1"/>
    </source>
</evidence>
<proteinExistence type="predicted"/>
<name>Q5YPE2_NOCFA</name>
<dbReference type="KEGG" id="nfa:NFA_50970"/>
<dbReference type="EMBL" id="AP006618">
    <property type="protein sequence ID" value="BAD59949.1"/>
    <property type="molecule type" value="Genomic_DNA"/>
</dbReference>
<dbReference type="AlphaFoldDB" id="Q5YPE2"/>
<evidence type="ECO:0000313" key="2">
    <source>
        <dbReference type="Proteomes" id="UP000006820"/>
    </source>
</evidence>
<accession>Q5YPE2</accession>